<keyword evidence="1" id="KW-0732">Signal</keyword>
<dbReference type="RefSeq" id="XP_038069932.1">
    <property type="nucleotide sequence ID" value="XM_038214004.1"/>
</dbReference>
<evidence type="ECO:0000313" key="3">
    <source>
        <dbReference type="Proteomes" id="UP000887568"/>
    </source>
</evidence>
<dbReference type="Proteomes" id="UP000887568">
    <property type="component" value="Unplaced"/>
</dbReference>
<proteinExistence type="predicted"/>
<organism evidence="2 3">
    <name type="scientific">Patiria miniata</name>
    <name type="common">Bat star</name>
    <name type="synonym">Asterina miniata</name>
    <dbReference type="NCBI Taxonomy" id="46514"/>
    <lineage>
        <taxon>Eukaryota</taxon>
        <taxon>Metazoa</taxon>
        <taxon>Echinodermata</taxon>
        <taxon>Eleutherozoa</taxon>
        <taxon>Asterozoa</taxon>
        <taxon>Asteroidea</taxon>
        <taxon>Valvatacea</taxon>
        <taxon>Valvatida</taxon>
        <taxon>Asterinidae</taxon>
        <taxon>Patiria</taxon>
    </lineage>
</organism>
<sequence length="169" mass="18799">MLAVMALCFLLIKAATCEMQVGSDGIEKANLGSYMLNLACNDAGTECMKCFTVHKFGRPYLYTFQVSKEWDHSANYHFTTTTALQNWDLTFTQGEPNEPFHNCYYLASTYEMEIHSAWDGKLCAHNNFSGVSVPAECGQPVALVSVVNHLADEAMRGQQVLYCMPKGSD</sequence>
<feature type="chain" id="PRO_5036926473" evidence="1">
    <location>
        <begin position="18"/>
        <end position="169"/>
    </location>
</feature>
<keyword evidence="3" id="KW-1185">Reference proteome</keyword>
<protein>
    <submittedName>
        <fullName evidence="2">Uncharacterized protein</fullName>
    </submittedName>
</protein>
<evidence type="ECO:0000313" key="2">
    <source>
        <dbReference type="EnsemblMetazoa" id="XP_038069932.1"/>
    </source>
</evidence>
<dbReference type="GeneID" id="119739173"/>
<dbReference type="EnsemblMetazoa" id="XM_038214004.1">
    <property type="protein sequence ID" value="XP_038069932.1"/>
    <property type="gene ID" value="LOC119739173"/>
</dbReference>
<name>A0A914B1Q6_PATMI</name>
<feature type="signal peptide" evidence="1">
    <location>
        <begin position="1"/>
        <end position="17"/>
    </location>
</feature>
<reference evidence="2" key="1">
    <citation type="submission" date="2022-11" db="UniProtKB">
        <authorList>
            <consortium name="EnsemblMetazoa"/>
        </authorList>
    </citation>
    <scope>IDENTIFICATION</scope>
</reference>
<accession>A0A914B1Q6</accession>
<evidence type="ECO:0000256" key="1">
    <source>
        <dbReference type="SAM" id="SignalP"/>
    </source>
</evidence>
<dbReference type="AlphaFoldDB" id="A0A914B1Q6"/>